<keyword evidence="6 7" id="KW-0472">Membrane</keyword>
<dbReference type="FunFam" id="1.20.1250.20:FF:000003">
    <property type="entry name" value="Solute carrier family 17 member 3"/>
    <property type="match status" value="1"/>
</dbReference>
<dbReference type="GeneID" id="25260683"/>
<evidence type="ECO:0000259" key="8">
    <source>
        <dbReference type="PROSITE" id="PS50850"/>
    </source>
</evidence>
<comment type="caution">
    <text evidence="9">The sequence shown here is derived from an EMBL/GenBank/DDBJ whole genome shotgun (WGS) entry which is preliminary data.</text>
</comment>
<sequence>MQTDKSRQEKFIEVSIDEGERGLGSRSSTIASVSLVVNKLPWYRSKRNVVPLLCFFSVFVMYIVRFSFSQASIPMAQVYHWSQFELSLIVSSFYAGYLPSQIFGACASKAWGGKPVVAVGLLLSCFGSICIPILANHYFLVLALRVLMGIGQGCMYPAMCELLSQWVIPPEKALWLNFSWSGGQAGTIFCLGIYPLLEETFGWKFPFFAFGMIGVVWFYFWSSHVWETPQKHPSLSAQEKLILEAYPPRGNAIKGASEQQSKAIPWLAIISSWQIYPVVLIYFGYNWPFYLMINSLPTYLQTVLGFKSSKQGLLSMLPYIFLWISLISSGMFSDWLVKKKKVPIWLQRKGMVFLGLFPSAIVLLFLSHFSSSVFWTLAAINFSIAMPGISMSGFSPAAFDLSSEYAGAITSICNVFGSLSGIICPIVTGIILDQANCSAGRDENPTASLACKHAWFTAFAIGGGVYIAVTLIWVLFASFKSISFSHGKPCKH</sequence>
<evidence type="ECO:0000256" key="6">
    <source>
        <dbReference type="ARBA" id="ARBA00023136"/>
    </source>
</evidence>
<keyword evidence="5 7" id="KW-1133">Transmembrane helix</keyword>
<dbReference type="GO" id="GO:0015293">
    <property type="term" value="F:symporter activity"/>
    <property type="evidence" value="ECO:0007669"/>
    <property type="project" value="UniProtKB-KW"/>
</dbReference>
<feature type="transmembrane region" description="Helical" evidence="7">
    <location>
        <begin position="406"/>
        <end position="432"/>
    </location>
</feature>
<keyword evidence="10" id="KW-1185">Reference proteome</keyword>
<feature type="transmembrane region" description="Helical" evidence="7">
    <location>
        <begin position="316"/>
        <end position="337"/>
    </location>
</feature>
<dbReference type="EMBL" id="JMKJ01000579">
    <property type="protein sequence ID" value="KGG50466.1"/>
    <property type="molecule type" value="Genomic_DNA"/>
</dbReference>
<feature type="transmembrane region" description="Helical" evidence="7">
    <location>
        <begin position="49"/>
        <end position="68"/>
    </location>
</feature>
<dbReference type="InterPro" id="IPR020846">
    <property type="entry name" value="MFS_dom"/>
</dbReference>
<dbReference type="InterPro" id="IPR050382">
    <property type="entry name" value="MFS_Na/Anion_cotransporter"/>
</dbReference>
<evidence type="ECO:0000256" key="5">
    <source>
        <dbReference type="ARBA" id="ARBA00022989"/>
    </source>
</evidence>
<feature type="transmembrane region" description="Helical" evidence="7">
    <location>
        <begin position="88"/>
        <end position="108"/>
    </location>
</feature>
<dbReference type="OrthoDB" id="6730379at2759"/>
<dbReference type="Gene3D" id="1.20.1250.20">
    <property type="entry name" value="MFS general substrate transporter like domains"/>
    <property type="match status" value="2"/>
</dbReference>
<keyword evidence="4" id="KW-0769">Symport</keyword>
<feature type="transmembrane region" description="Helical" evidence="7">
    <location>
        <begin position="263"/>
        <end position="285"/>
    </location>
</feature>
<dbReference type="RefSeq" id="XP_013236893.1">
    <property type="nucleotide sequence ID" value="XM_013381439.1"/>
</dbReference>
<keyword evidence="2" id="KW-0813">Transport</keyword>
<comment type="subcellular location">
    <subcellularLocation>
        <location evidence="1">Membrane</location>
        <topology evidence="1">Multi-pass membrane protein</topology>
    </subcellularLocation>
</comment>
<evidence type="ECO:0000313" key="10">
    <source>
        <dbReference type="Proteomes" id="UP000029725"/>
    </source>
</evidence>
<feature type="transmembrane region" description="Helical" evidence="7">
    <location>
        <begin position="454"/>
        <end position="476"/>
    </location>
</feature>
<dbReference type="InterPro" id="IPR011701">
    <property type="entry name" value="MFS"/>
</dbReference>
<proteinExistence type="predicted"/>
<dbReference type="SUPFAM" id="SSF103473">
    <property type="entry name" value="MFS general substrate transporter"/>
    <property type="match status" value="1"/>
</dbReference>
<feature type="transmembrane region" description="Helical" evidence="7">
    <location>
        <begin position="373"/>
        <end position="394"/>
    </location>
</feature>
<dbReference type="PANTHER" id="PTHR11662:SF40">
    <property type="entry name" value="MAJOR FACILITATOR SUPERFAMILY (MFS) PROFILE DOMAIN-CONTAINING PROTEIN"/>
    <property type="match status" value="1"/>
</dbReference>
<evidence type="ECO:0000256" key="2">
    <source>
        <dbReference type="ARBA" id="ARBA00022448"/>
    </source>
</evidence>
<accession>A0A098VRX6</accession>
<feature type="transmembrane region" description="Helical" evidence="7">
    <location>
        <begin position="203"/>
        <end position="221"/>
    </location>
</feature>
<dbReference type="PROSITE" id="PS50850">
    <property type="entry name" value="MFS"/>
    <property type="match status" value="1"/>
</dbReference>
<evidence type="ECO:0000256" key="4">
    <source>
        <dbReference type="ARBA" id="ARBA00022847"/>
    </source>
</evidence>
<evidence type="ECO:0000313" key="9">
    <source>
        <dbReference type="EMBL" id="KGG50466.1"/>
    </source>
</evidence>
<dbReference type="VEuPathDB" id="MicrosporidiaDB:DI09_6p500"/>
<dbReference type="PANTHER" id="PTHR11662">
    <property type="entry name" value="SOLUTE CARRIER FAMILY 17"/>
    <property type="match status" value="1"/>
</dbReference>
<evidence type="ECO:0000256" key="1">
    <source>
        <dbReference type="ARBA" id="ARBA00004141"/>
    </source>
</evidence>
<organism evidence="9 10">
    <name type="scientific">Mitosporidium daphniae</name>
    <dbReference type="NCBI Taxonomy" id="1485682"/>
    <lineage>
        <taxon>Eukaryota</taxon>
        <taxon>Fungi</taxon>
        <taxon>Fungi incertae sedis</taxon>
        <taxon>Microsporidia</taxon>
        <taxon>Mitosporidium</taxon>
    </lineage>
</organism>
<gene>
    <name evidence="9" type="ORF">DI09_6p500</name>
</gene>
<feature type="transmembrane region" description="Helical" evidence="7">
    <location>
        <begin position="115"/>
        <end position="135"/>
    </location>
</feature>
<dbReference type="GO" id="GO:0006820">
    <property type="term" value="P:monoatomic anion transport"/>
    <property type="evidence" value="ECO:0007669"/>
    <property type="project" value="TreeGrafter"/>
</dbReference>
<dbReference type="Pfam" id="PF07690">
    <property type="entry name" value="MFS_1"/>
    <property type="match status" value="1"/>
</dbReference>
<evidence type="ECO:0000256" key="7">
    <source>
        <dbReference type="SAM" id="Phobius"/>
    </source>
</evidence>
<dbReference type="HOGENOM" id="CLU_001265_5_0_1"/>
<dbReference type="GO" id="GO:0016020">
    <property type="term" value="C:membrane"/>
    <property type="evidence" value="ECO:0007669"/>
    <property type="project" value="UniProtKB-SubCell"/>
</dbReference>
<reference evidence="9 10" key="1">
    <citation type="submission" date="2014-04" db="EMBL/GenBank/DDBJ databases">
        <title>A new species of microsporidia sheds light on the evolution of extreme parasitism.</title>
        <authorList>
            <person name="Haag K.L."/>
            <person name="James T.Y."/>
            <person name="Larsson R."/>
            <person name="Schaer T.M."/>
            <person name="Refardt D."/>
            <person name="Pombert J.-F."/>
            <person name="Ebert D."/>
        </authorList>
    </citation>
    <scope>NUCLEOTIDE SEQUENCE [LARGE SCALE GENOMIC DNA]</scope>
    <source>
        <strain evidence="9 10">UGP3</strain>
        <tissue evidence="9">Spores</tissue>
    </source>
</reference>
<dbReference type="Proteomes" id="UP000029725">
    <property type="component" value="Unassembled WGS sequence"/>
</dbReference>
<dbReference type="InterPro" id="IPR036259">
    <property type="entry name" value="MFS_trans_sf"/>
</dbReference>
<evidence type="ECO:0000256" key="3">
    <source>
        <dbReference type="ARBA" id="ARBA00022692"/>
    </source>
</evidence>
<keyword evidence="3 7" id="KW-0812">Transmembrane</keyword>
<dbReference type="AlphaFoldDB" id="A0A098VRX6"/>
<name>A0A098VRX6_9MICR</name>
<feature type="domain" description="Major facilitator superfamily (MFS) profile" evidence="8">
    <location>
        <begin position="50"/>
        <end position="481"/>
    </location>
</feature>
<feature type="transmembrane region" description="Helical" evidence="7">
    <location>
        <begin position="349"/>
        <end position="367"/>
    </location>
</feature>
<protein>
    <recommendedName>
        <fullName evidence="8">Major facilitator superfamily (MFS) profile domain-containing protein</fullName>
    </recommendedName>
</protein>